<comment type="caution">
    <text evidence="1">The sequence shown here is derived from an EMBL/GenBank/DDBJ whole genome shotgun (WGS) entry which is preliminary data.</text>
</comment>
<gene>
    <name evidence="1" type="ORF">PDIGIT_LOCUS9242</name>
</gene>
<reference evidence="1" key="1">
    <citation type="submission" date="2023-01" db="EMBL/GenBank/DDBJ databases">
        <authorList>
            <person name="Van Ghelder C."/>
            <person name="Rancurel C."/>
        </authorList>
    </citation>
    <scope>NUCLEOTIDE SEQUENCE</scope>
    <source>
        <strain evidence="1">CNCM I-4278</strain>
    </source>
</reference>
<accession>A0A9W4UHP8</accession>
<organism evidence="1 2">
    <name type="scientific">Periconia digitata</name>
    <dbReference type="NCBI Taxonomy" id="1303443"/>
    <lineage>
        <taxon>Eukaryota</taxon>
        <taxon>Fungi</taxon>
        <taxon>Dikarya</taxon>
        <taxon>Ascomycota</taxon>
        <taxon>Pezizomycotina</taxon>
        <taxon>Dothideomycetes</taxon>
        <taxon>Pleosporomycetidae</taxon>
        <taxon>Pleosporales</taxon>
        <taxon>Massarineae</taxon>
        <taxon>Periconiaceae</taxon>
        <taxon>Periconia</taxon>
    </lineage>
</organism>
<name>A0A9W4UHP8_9PLEO</name>
<proteinExistence type="predicted"/>
<keyword evidence="2" id="KW-1185">Reference proteome</keyword>
<sequence length="121" mass="13546">MQRPIVGFIRTARKRVRIWGTAGTEARKPLREEWAECREACADERDVIFDDGVDGHRGVIVGWICGVGYDDEGTQSEYGYHADAVGEGRVSSSFRWQKISSTVEWKRIRDGGVVFAIAIGI</sequence>
<dbReference type="EMBL" id="CAOQHR010000006">
    <property type="protein sequence ID" value="CAI6336150.1"/>
    <property type="molecule type" value="Genomic_DNA"/>
</dbReference>
<protein>
    <submittedName>
        <fullName evidence="1">Uncharacterized protein</fullName>
    </submittedName>
</protein>
<evidence type="ECO:0000313" key="1">
    <source>
        <dbReference type="EMBL" id="CAI6336150.1"/>
    </source>
</evidence>
<dbReference type="Proteomes" id="UP001152607">
    <property type="component" value="Unassembled WGS sequence"/>
</dbReference>
<dbReference type="AlphaFoldDB" id="A0A9W4UHP8"/>
<evidence type="ECO:0000313" key="2">
    <source>
        <dbReference type="Proteomes" id="UP001152607"/>
    </source>
</evidence>